<keyword evidence="5" id="KW-1185">Reference proteome</keyword>
<dbReference type="PANTHER" id="PTHR12634:SF8">
    <property type="entry name" value="FIERY MOUNTAIN, ISOFORM D"/>
    <property type="match status" value="1"/>
</dbReference>
<feature type="compositionally biased region" description="Low complexity" evidence="3">
    <location>
        <begin position="32"/>
        <end position="49"/>
    </location>
</feature>
<reference evidence="5" key="1">
    <citation type="submission" date="2023-07" db="EMBL/GenBank/DDBJ databases">
        <title>A draft genome of Kazachstania heterogenica Y-27499.</title>
        <authorList>
            <person name="Donic C."/>
            <person name="Kralova J.S."/>
            <person name="Fidel L."/>
            <person name="Ben-Dor S."/>
            <person name="Jung S."/>
        </authorList>
    </citation>
    <scope>NUCLEOTIDE SEQUENCE [LARGE SCALE GENOMIC DNA]</scope>
    <source>
        <strain evidence="5">Y27499</strain>
    </source>
</reference>
<dbReference type="GO" id="GO:0019903">
    <property type="term" value="F:protein phosphatase binding"/>
    <property type="evidence" value="ECO:0007669"/>
    <property type="project" value="InterPro"/>
</dbReference>
<evidence type="ECO:0000256" key="1">
    <source>
        <dbReference type="ARBA" id="ARBA00006180"/>
    </source>
</evidence>
<name>A0AAN8A832_9SACH</name>
<feature type="compositionally biased region" description="Polar residues" evidence="3">
    <location>
        <begin position="50"/>
        <end position="59"/>
    </location>
</feature>
<accession>A0AAN8A832</accession>
<evidence type="ECO:0000313" key="5">
    <source>
        <dbReference type="Proteomes" id="UP001306508"/>
    </source>
</evidence>
<feature type="compositionally biased region" description="Basic and acidic residues" evidence="3">
    <location>
        <begin position="571"/>
        <end position="581"/>
    </location>
</feature>
<feature type="compositionally biased region" description="Acidic residues" evidence="3">
    <location>
        <begin position="882"/>
        <end position="893"/>
    </location>
</feature>
<dbReference type="AlphaFoldDB" id="A0AAN8A832"/>
<protein>
    <submittedName>
        <fullName evidence="4">Uncharacterized protein</fullName>
    </submittedName>
</protein>
<dbReference type="Pfam" id="PF04499">
    <property type="entry name" value="SAPS"/>
    <property type="match status" value="1"/>
</dbReference>
<evidence type="ECO:0000256" key="2">
    <source>
        <dbReference type="ARBA" id="ARBA00023306"/>
    </source>
</evidence>
<organism evidence="4 5">
    <name type="scientific">Arxiozyma heterogenica</name>
    <dbReference type="NCBI Taxonomy" id="278026"/>
    <lineage>
        <taxon>Eukaryota</taxon>
        <taxon>Fungi</taxon>
        <taxon>Dikarya</taxon>
        <taxon>Ascomycota</taxon>
        <taxon>Saccharomycotina</taxon>
        <taxon>Saccharomycetes</taxon>
        <taxon>Saccharomycetales</taxon>
        <taxon>Saccharomycetaceae</taxon>
        <taxon>Arxiozyma</taxon>
    </lineage>
</organism>
<keyword evidence="2" id="KW-0131">Cell cycle</keyword>
<comment type="similarity">
    <text evidence="1">Belongs to the SAPS family.</text>
</comment>
<dbReference type="GO" id="GO:0005829">
    <property type="term" value="C:cytosol"/>
    <property type="evidence" value="ECO:0007669"/>
    <property type="project" value="TreeGrafter"/>
</dbReference>
<gene>
    <name evidence="4" type="ORF">RI543_003422</name>
</gene>
<feature type="region of interest" description="Disordered" evidence="3">
    <location>
        <begin position="842"/>
        <end position="931"/>
    </location>
</feature>
<dbReference type="PANTHER" id="PTHR12634">
    <property type="entry name" value="SIT4 YEAST -ASSOCIATING PROTEIN-RELATED"/>
    <property type="match status" value="1"/>
</dbReference>
<dbReference type="GO" id="GO:0019888">
    <property type="term" value="F:protein phosphatase regulator activity"/>
    <property type="evidence" value="ECO:0007669"/>
    <property type="project" value="TreeGrafter"/>
</dbReference>
<proteinExistence type="inferred from homology"/>
<dbReference type="InterPro" id="IPR007587">
    <property type="entry name" value="SAPS"/>
</dbReference>
<feature type="region of interest" description="Disordered" evidence="3">
    <location>
        <begin position="180"/>
        <end position="206"/>
    </location>
</feature>
<sequence length="931" mass="107693">MSNSFWKFNQDYSIDSNINNLLNHAFIKKVDNNNNNNNNISNPTDTNNSKNNVNISQLDDPNPNPNQDLINEENLNNYEPNLNILNDLIDDEELYTELMCSNSKLLMYLKYPSVLDKLIDFIINEKFLYDSYQNEINQMNQNDNTETDQKDDLNQEVILLSKEEQLNRVNKLEHLQKINNKSDSKLNSNSNLNSNSDSNSDFDSDFDSNSIVSQETSVTLPPETEEQIEFRRAKMASEVLSADIWQISTTIIENKSLLNKIWSILDDLQNSYPLSVTVSTYFMKINERLLDINMSKMIEYLLTKDNLVDKFLKNINNPSLMDFLLKVISTDKPDSPTGIIDLLYRQNFIPKLIDLIDASNSPKSISSASSAADFIKAFVTLSANSNNDISIGIGPNELTRHLVSSEMVERLIKIMLKGGASLSNGVGIIIEIIRKNNSDYDFIQVMYTTLETHPPNDRDSIHLIHLIKLCAKNMPEFMKLLTKIETRRLSTPFGSIEPLGFERFKICELIAELLHCSNMVLLNEPNGEMITRERDLVRFQKLHGDCISKEELIQLNEDLKILQLENNLNNSDKETADKDNNDNDNDDEIKHNEYENSLEIYPNDEISISSDTETQIRNKHIPGDNLKISLKDTGILDYIIDMFFKFEWNNFLHNVVFDIIQQVFNGPLKCGYNKFLIKDLLSKTYITDKIIQGDTKCTEYEQEKGIRLGYMGHLILIAEEMAKFVEYIDEMKITFDDDGISNILNNDDWKTFMNTTLADTRDKYNTVLGDFILDGEEVDEIEQGQHLSNEESGYLDNEHYYTEEELAENDAHYEKEDLIEKEYEAVNPDETHYDYYDENVDYHDEKDDEEDEDRYHDIDSSEEETELYGVSLKRQPNHDVYQDEDESSYEYEDTFGNSVVINLHEDDNENNDANTSKNLSDQEQIKNKENT</sequence>
<evidence type="ECO:0000313" key="4">
    <source>
        <dbReference type="EMBL" id="KAK5779531.1"/>
    </source>
</evidence>
<feature type="region of interest" description="Disordered" evidence="3">
    <location>
        <begin position="32"/>
        <end position="67"/>
    </location>
</feature>
<feature type="region of interest" description="Disordered" evidence="3">
    <location>
        <begin position="570"/>
        <end position="594"/>
    </location>
</feature>
<dbReference type="Proteomes" id="UP001306508">
    <property type="component" value="Unassembled WGS sequence"/>
</dbReference>
<feature type="compositionally biased region" description="Low complexity" evidence="3">
    <location>
        <begin position="185"/>
        <end position="199"/>
    </location>
</feature>
<dbReference type="EMBL" id="JAWIZZ010000047">
    <property type="protein sequence ID" value="KAK5779531.1"/>
    <property type="molecule type" value="Genomic_DNA"/>
</dbReference>
<evidence type="ECO:0000256" key="3">
    <source>
        <dbReference type="SAM" id="MobiDB-lite"/>
    </source>
</evidence>
<comment type="caution">
    <text evidence="4">The sequence shown here is derived from an EMBL/GenBank/DDBJ whole genome shotgun (WGS) entry which is preliminary data.</text>
</comment>
<dbReference type="GO" id="GO:0005634">
    <property type="term" value="C:nucleus"/>
    <property type="evidence" value="ECO:0007669"/>
    <property type="project" value="TreeGrafter"/>
</dbReference>
<feature type="compositionally biased region" description="Polar residues" evidence="3">
    <location>
        <begin position="911"/>
        <end position="922"/>
    </location>
</feature>